<dbReference type="GO" id="GO:0006313">
    <property type="term" value="P:DNA transposition"/>
    <property type="evidence" value="ECO:0007669"/>
    <property type="project" value="InterPro"/>
</dbReference>
<dbReference type="Proteomes" id="UP000051757">
    <property type="component" value="Unassembled WGS sequence"/>
</dbReference>
<feature type="domain" description="Transposase IS200-like" evidence="1">
    <location>
        <begin position="9"/>
        <end position="124"/>
    </location>
</feature>
<keyword evidence="3" id="KW-1185">Reference proteome</keyword>
<dbReference type="InterPro" id="IPR036515">
    <property type="entry name" value="Transposase_17_sf"/>
</dbReference>
<evidence type="ECO:0000259" key="1">
    <source>
        <dbReference type="SMART" id="SM01321"/>
    </source>
</evidence>
<proteinExistence type="predicted"/>
<dbReference type="Pfam" id="PF01797">
    <property type="entry name" value="Y1_Tnp"/>
    <property type="match status" value="1"/>
</dbReference>
<gene>
    <name evidence="2" type="ORF">ARC23_08965</name>
</gene>
<dbReference type="PANTHER" id="PTHR34322:SF2">
    <property type="entry name" value="TRANSPOSASE IS200-LIKE DOMAIN-CONTAINING PROTEIN"/>
    <property type="match status" value="1"/>
</dbReference>
<protein>
    <submittedName>
        <fullName evidence="2">Transposase</fullName>
    </submittedName>
</protein>
<reference evidence="2 3" key="1">
    <citation type="journal article" date="2016" name="Front. Microbiol.">
        <title>Genome Sequence of Type Strains of Genus Stenotrophomonas.</title>
        <authorList>
            <person name="Patil P.P."/>
            <person name="Midha S."/>
            <person name="Kumar S."/>
            <person name="Patil P.B."/>
        </authorList>
    </citation>
    <scope>NUCLEOTIDE SEQUENCE [LARGE SCALE GENOMIC DNA]</scope>
    <source>
        <strain evidence="2 3">LMG 978</strain>
    </source>
</reference>
<sequence>MPRPRRIDAPGYPQHVVQRGNNRQPVFFADGDRVAYLRLLCHHAGQQQCRVHAYMLMDNHIHLLATPDVSGGLSRMMQAVNRAYVRRVNDRQGHTGTLWEGRFHSTLVDTDRYVLACQRYIELNPVRAGTVARPGDYRWSSYRANACGKPNALLEPHSAFELMASDADERRRRYVEFIKEGIPAADLAAIRRALQSQRRLLGMLMGSEPFRIAKGI</sequence>
<name>A0A0R0B3Q2_9GAMM</name>
<dbReference type="GO" id="GO:0004803">
    <property type="term" value="F:transposase activity"/>
    <property type="evidence" value="ECO:0007669"/>
    <property type="project" value="InterPro"/>
</dbReference>
<dbReference type="EMBL" id="LLXV01000021">
    <property type="protein sequence ID" value="KRG51821.1"/>
    <property type="molecule type" value="Genomic_DNA"/>
</dbReference>
<dbReference type="OrthoDB" id="9814067at2"/>
<dbReference type="Gene3D" id="3.30.70.1290">
    <property type="entry name" value="Transposase IS200-like"/>
    <property type="match status" value="1"/>
</dbReference>
<dbReference type="InterPro" id="IPR002686">
    <property type="entry name" value="Transposase_17"/>
</dbReference>
<comment type="caution">
    <text evidence="2">The sequence shown here is derived from an EMBL/GenBank/DDBJ whole genome shotgun (WGS) entry which is preliminary data.</text>
</comment>
<organism evidence="2 3">
    <name type="scientific">Stenotrophomonas beteli</name>
    <dbReference type="NCBI Taxonomy" id="3384461"/>
    <lineage>
        <taxon>Bacteria</taxon>
        <taxon>Pseudomonadati</taxon>
        <taxon>Pseudomonadota</taxon>
        <taxon>Gammaproteobacteria</taxon>
        <taxon>Lysobacterales</taxon>
        <taxon>Lysobacteraceae</taxon>
        <taxon>Stenotrophomonas</taxon>
        <taxon>Stenotrophomonas maltophilia group</taxon>
    </lineage>
</organism>
<dbReference type="SMART" id="SM01321">
    <property type="entry name" value="Y1_Tnp"/>
    <property type="match status" value="1"/>
</dbReference>
<evidence type="ECO:0000313" key="2">
    <source>
        <dbReference type="EMBL" id="KRG51821.1"/>
    </source>
</evidence>
<dbReference type="AlphaFoldDB" id="A0A0R0B3Q2"/>
<accession>A0A0R0B3Q2</accession>
<dbReference type="GO" id="GO:0003677">
    <property type="term" value="F:DNA binding"/>
    <property type="evidence" value="ECO:0007669"/>
    <property type="project" value="InterPro"/>
</dbReference>
<dbReference type="SUPFAM" id="SSF143422">
    <property type="entry name" value="Transposase IS200-like"/>
    <property type="match status" value="1"/>
</dbReference>
<dbReference type="PANTHER" id="PTHR34322">
    <property type="entry name" value="TRANSPOSASE, Y1_TNP DOMAIN-CONTAINING"/>
    <property type="match status" value="1"/>
</dbReference>
<evidence type="ECO:0000313" key="3">
    <source>
        <dbReference type="Proteomes" id="UP000051757"/>
    </source>
</evidence>